<evidence type="ECO:0000313" key="2">
    <source>
        <dbReference type="Proteomes" id="UP000322667"/>
    </source>
</evidence>
<keyword evidence="2" id="KW-1185">Reference proteome</keyword>
<dbReference type="AlphaFoldDB" id="A0A5D2NUW1"/>
<dbReference type="EMBL" id="CM017619">
    <property type="protein sequence ID" value="TYI06874.1"/>
    <property type="molecule type" value="Genomic_DNA"/>
</dbReference>
<gene>
    <name evidence="1" type="ORF">ES332_A10G189600v1</name>
</gene>
<organism evidence="1 2">
    <name type="scientific">Gossypium tomentosum</name>
    <name type="common">Hawaiian cotton</name>
    <name type="synonym">Gossypium sandvicense</name>
    <dbReference type="NCBI Taxonomy" id="34277"/>
    <lineage>
        <taxon>Eukaryota</taxon>
        <taxon>Viridiplantae</taxon>
        <taxon>Streptophyta</taxon>
        <taxon>Embryophyta</taxon>
        <taxon>Tracheophyta</taxon>
        <taxon>Spermatophyta</taxon>
        <taxon>Magnoliopsida</taxon>
        <taxon>eudicotyledons</taxon>
        <taxon>Gunneridae</taxon>
        <taxon>Pentapetalae</taxon>
        <taxon>rosids</taxon>
        <taxon>malvids</taxon>
        <taxon>Malvales</taxon>
        <taxon>Malvaceae</taxon>
        <taxon>Malvoideae</taxon>
        <taxon>Gossypium</taxon>
    </lineage>
</organism>
<dbReference type="Proteomes" id="UP000322667">
    <property type="component" value="Chromosome A10"/>
</dbReference>
<name>A0A5D2NUW1_GOSTO</name>
<reference evidence="1 2" key="1">
    <citation type="submission" date="2019-07" db="EMBL/GenBank/DDBJ databases">
        <title>WGS assembly of Gossypium tomentosum.</title>
        <authorList>
            <person name="Chen Z.J."/>
            <person name="Sreedasyam A."/>
            <person name="Ando A."/>
            <person name="Song Q."/>
            <person name="De L."/>
            <person name="Hulse-Kemp A."/>
            <person name="Ding M."/>
            <person name="Ye W."/>
            <person name="Kirkbride R."/>
            <person name="Jenkins J."/>
            <person name="Plott C."/>
            <person name="Lovell J."/>
            <person name="Lin Y.-M."/>
            <person name="Vaughn R."/>
            <person name="Liu B."/>
            <person name="Li W."/>
            <person name="Simpson S."/>
            <person name="Scheffler B."/>
            <person name="Saski C."/>
            <person name="Grover C."/>
            <person name="Hu G."/>
            <person name="Conover J."/>
            <person name="Carlson J."/>
            <person name="Shu S."/>
            <person name="Boston L."/>
            <person name="Williams M."/>
            <person name="Peterson D."/>
            <person name="Mcgee K."/>
            <person name="Jones D."/>
            <person name="Wendel J."/>
            <person name="Stelly D."/>
            <person name="Grimwood J."/>
            <person name="Schmutz J."/>
        </authorList>
    </citation>
    <scope>NUCLEOTIDE SEQUENCE [LARGE SCALE GENOMIC DNA]</scope>
    <source>
        <strain evidence="1">7179.01</strain>
    </source>
</reference>
<accession>A0A5D2NUW1</accession>
<evidence type="ECO:0000313" key="1">
    <source>
        <dbReference type="EMBL" id="TYI06874.1"/>
    </source>
</evidence>
<sequence>MEKEVSDDRPWGFSDDAWRATDGAAYEQTKRRGAVAERS</sequence>
<proteinExistence type="predicted"/>
<protein>
    <submittedName>
        <fullName evidence="1">Uncharacterized protein</fullName>
    </submittedName>
</protein>